<reference evidence="7" key="1">
    <citation type="journal article" date="2014" name="PLoS ONE">
        <title>Transcriptome-Based Identification of ABC Transporters in the Western Tarnished Plant Bug Lygus hesperus.</title>
        <authorList>
            <person name="Hull J.J."/>
            <person name="Chaney K."/>
            <person name="Geib S.M."/>
            <person name="Fabrick J.A."/>
            <person name="Brent C.S."/>
            <person name="Walsh D."/>
            <person name="Lavine L.C."/>
        </authorList>
    </citation>
    <scope>NUCLEOTIDE SEQUENCE</scope>
</reference>
<dbReference type="GO" id="GO:0046935">
    <property type="term" value="F:1-phosphatidylinositol-3-kinase regulator activity"/>
    <property type="evidence" value="ECO:0007669"/>
    <property type="project" value="TreeGrafter"/>
</dbReference>
<dbReference type="PROSITE" id="PS50238">
    <property type="entry name" value="RHOGAP"/>
    <property type="match status" value="1"/>
</dbReference>
<dbReference type="InterPro" id="IPR000980">
    <property type="entry name" value="SH2"/>
</dbReference>
<keyword evidence="7" id="KW-0808">Transferase</keyword>
<sequence>MSSSRDRLTWDKDVENECKFSVVIPPRVLKIDSENYMVSGSSSRPRSYSFTNGVSKPVINPYVSYHETAHRNPLDLDMFSVREAGVKNSGQNQWAKTSFSPAVVKPPSPSHILGPVTHSCARTLSFHSLLCSCRISCCCSCDSLCPPECDACIQATCVKFTRTYVSFPQSQPLPLLNCEDKPLAEWTCGNVVELLTSLNLYRYINVFKKKNIKGTDLLKLDRDTLENLGVRDEFHQKHILLYVEELNKKENRSSEKSNEVMPKVPPAEQVLLPGVDLERCEKCKKYLKRTSCRERTHQGFGLALCIQFNHHEQAAPDVVIKCVQEIEKHARTNTVKDIYKIYKYNGAKDETDRLRQLLNENVHTVDLSHFELPIVASVLKKFLRELPDPIIPVQWYDKFLEASRIKNNEQCSVCLINLVNELPAAHKSTLSYMLAHLCRICNLQYNRGIREPPTVLLQVLCHIFLRPPWERIIQVMYNTEAHMRIMEILLIHGKWGEIMPEFSTVPSLPPRKVSVYQSGISTDSPSHLHPANDNDLSLQDAEWYWGDITRNEVNEKLVDTPDGTFLVRNASNKGGEYTLTLRKGGSNKLIKISHRNGKYGFTEPYKFNTVVELVNFYKGVSLSQYNPTLDIKLLYPVSRFQQEEEIASNVDLDKVAAKLIELNSDYLSKTKTYADYSEDYSATAKEVQLKRQAMDAFKETVSMFEEQINIQHQFQKQAEPHERKSFIKNAEILQCRLMSLQESKQQLEDNLNQQIAYNRTLEREMHKLKPEVQELNKQKEKHMQWLMNHGISLHNVKQLLSGGAGICEQERDLPHHDDATWFLKECSRDKAESLLSGTKDGTFLVRPSRTGNYALSITCNGNVNHCIIYETERGYGFAEPYNIYESLKALVLHYKQTSLEEHNDSLSTTLAYPVFAENDKSENNCDKRR</sequence>
<evidence type="ECO:0000313" key="8">
    <source>
        <dbReference type="EMBL" id="JAP97461.1"/>
    </source>
</evidence>
<evidence type="ECO:0000256" key="3">
    <source>
        <dbReference type="SAM" id="Coils"/>
    </source>
</evidence>
<dbReference type="InterPro" id="IPR008936">
    <property type="entry name" value="Rho_GTPase_activation_prot"/>
</dbReference>
<dbReference type="FunFam" id="3.30.505.10:FF:000017">
    <property type="entry name" value="Phosphatidylinositol 3-kinase regulatory subunit gamma b"/>
    <property type="match status" value="1"/>
</dbReference>
<evidence type="ECO:0000259" key="6">
    <source>
        <dbReference type="PROSITE" id="PS50238"/>
    </source>
</evidence>
<dbReference type="Pfam" id="PF00017">
    <property type="entry name" value="SH2"/>
    <property type="match status" value="2"/>
</dbReference>
<dbReference type="GO" id="GO:0005942">
    <property type="term" value="C:phosphatidylinositol 3-kinase complex"/>
    <property type="evidence" value="ECO:0007669"/>
    <property type="project" value="TreeGrafter"/>
</dbReference>
<dbReference type="SUPFAM" id="SSF48350">
    <property type="entry name" value="GTPase activation domain, GAP"/>
    <property type="match status" value="1"/>
</dbReference>
<dbReference type="Pfam" id="PF16454">
    <property type="entry name" value="PI3K_P85_iSH2"/>
    <property type="match status" value="1"/>
</dbReference>
<evidence type="ECO:0000259" key="4">
    <source>
        <dbReference type="PROSITE" id="PS50001"/>
    </source>
</evidence>
<dbReference type="CDD" id="cd09942">
    <property type="entry name" value="SH2_nSH2_p85_like"/>
    <property type="match status" value="1"/>
</dbReference>
<dbReference type="SMART" id="SM00454">
    <property type="entry name" value="SAM"/>
    <property type="match status" value="1"/>
</dbReference>
<dbReference type="Gene3D" id="3.30.505.10">
    <property type="entry name" value="SH2 domain"/>
    <property type="match status" value="2"/>
</dbReference>
<dbReference type="Gene3D" id="1.10.150.50">
    <property type="entry name" value="Transcription Factor, Ets-1"/>
    <property type="match status" value="1"/>
</dbReference>
<dbReference type="InterPro" id="IPR001660">
    <property type="entry name" value="SAM"/>
</dbReference>
<name>A0A0A9YVC8_LYGHE</name>
<feature type="domain" description="Rho-GAP" evidence="6">
    <location>
        <begin position="302"/>
        <end position="497"/>
    </location>
</feature>
<dbReference type="AlphaFoldDB" id="A0A0A9YVC8"/>
<dbReference type="SMART" id="SM00252">
    <property type="entry name" value="SH2"/>
    <property type="match status" value="2"/>
</dbReference>
<organism evidence="7">
    <name type="scientific">Lygus hesperus</name>
    <name type="common">Western plant bug</name>
    <dbReference type="NCBI Taxonomy" id="30085"/>
    <lineage>
        <taxon>Eukaryota</taxon>
        <taxon>Metazoa</taxon>
        <taxon>Ecdysozoa</taxon>
        <taxon>Arthropoda</taxon>
        <taxon>Hexapoda</taxon>
        <taxon>Insecta</taxon>
        <taxon>Pterygota</taxon>
        <taxon>Neoptera</taxon>
        <taxon>Paraneoptera</taxon>
        <taxon>Hemiptera</taxon>
        <taxon>Heteroptera</taxon>
        <taxon>Panheteroptera</taxon>
        <taxon>Cimicomorpha</taxon>
        <taxon>Miridae</taxon>
        <taxon>Mirini</taxon>
        <taxon>Lygus</taxon>
    </lineage>
</organism>
<dbReference type="SMART" id="SM00324">
    <property type="entry name" value="RhoGAP"/>
    <property type="match status" value="1"/>
</dbReference>
<dbReference type="CDD" id="cd12923">
    <property type="entry name" value="iSH2_PI3K_IA_R"/>
    <property type="match status" value="1"/>
</dbReference>
<dbReference type="Gene3D" id="1.10.555.10">
    <property type="entry name" value="Rho GTPase activation protein"/>
    <property type="match status" value="1"/>
</dbReference>
<evidence type="ECO:0000313" key="7">
    <source>
        <dbReference type="EMBL" id="JAG33530.1"/>
    </source>
</evidence>
<feature type="domain" description="SAM" evidence="5">
    <location>
        <begin position="186"/>
        <end position="249"/>
    </location>
</feature>
<dbReference type="PRINTS" id="PR00678">
    <property type="entry name" value="PI3KINASEP85"/>
</dbReference>
<dbReference type="Gene3D" id="1.10.287.1490">
    <property type="match status" value="1"/>
</dbReference>
<dbReference type="PRINTS" id="PR00401">
    <property type="entry name" value="SH2DOMAIN"/>
</dbReference>
<accession>A0A0A9YVC8</accession>
<dbReference type="CDD" id="cd00159">
    <property type="entry name" value="RhoGAP"/>
    <property type="match status" value="1"/>
</dbReference>
<dbReference type="PROSITE" id="PS50001">
    <property type="entry name" value="SH2"/>
    <property type="match status" value="2"/>
</dbReference>
<dbReference type="InterPro" id="IPR032498">
    <property type="entry name" value="PI3K_P85_iSH2"/>
</dbReference>
<reference evidence="7" key="2">
    <citation type="submission" date="2014-07" db="EMBL/GenBank/DDBJ databases">
        <authorList>
            <person name="Hull J."/>
        </authorList>
    </citation>
    <scope>NUCLEOTIDE SEQUENCE</scope>
</reference>
<dbReference type="SUPFAM" id="SSF55550">
    <property type="entry name" value="SH2 domain"/>
    <property type="match status" value="2"/>
</dbReference>
<dbReference type="PROSITE" id="PS50105">
    <property type="entry name" value="SAM_DOMAIN"/>
    <property type="match status" value="1"/>
</dbReference>
<proteinExistence type="predicted"/>
<feature type="coiled-coil region" evidence="3">
    <location>
        <begin position="730"/>
        <end position="778"/>
    </location>
</feature>
<feature type="domain" description="SH2" evidence="4">
    <location>
        <begin position="543"/>
        <end position="637"/>
    </location>
</feature>
<reference evidence="8" key="3">
    <citation type="journal article" date="2016" name="Gigascience">
        <title>De novo construction of an expanded transcriptome assembly for the western tarnished plant bug, Lygus hesperus.</title>
        <authorList>
            <person name="Tassone E.E."/>
            <person name="Geib S.M."/>
            <person name="Hall B."/>
            <person name="Fabrick J.A."/>
            <person name="Brent C.S."/>
            <person name="Hull J.J."/>
        </authorList>
    </citation>
    <scope>NUCLEOTIDE SEQUENCE</scope>
</reference>
<dbReference type="PANTHER" id="PTHR10155">
    <property type="entry name" value="PHOSPHATIDYLINOSITOL 3-KINASE REGULATORY SUBUNIT"/>
    <property type="match status" value="1"/>
</dbReference>
<evidence type="ECO:0000259" key="5">
    <source>
        <dbReference type="PROSITE" id="PS50105"/>
    </source>
</evidence>
<dbReference type="InterPro" id="IPR013761">
    <property type="entry name" value="SAM/pointed_sf"/>
</dbReference>
<dbReference type="Pfam" id="PF00620">
    <property type="entry name" value="RhoGAP"/>
    <property type="match status" value="1"/>
</dbReference>
<dbReference type="Pfam" id="PF00536">
    <property type="entry name" value="SAM_1"/>
    <property type="match status" value="1"/>
</dbReference>
<dbReference type="SUPFAM" id="SSF47769">
    <property type="entry name" value="SAM/Pointed domain"/>
    <property type="match status" value="1"/>
</dbReference>
<dbReference type="GO" id="GO:0016301">
    <property type="term" value="F:kinase activity"/>
    <property type="evidence" value="ECO:0007669"/>
    <property type="project" value="UniProtKB-KW"/>
</dbReference>
<gene>
    <name evidence="7" type="primary">PIK3R1</name>
    <name evidence="7" type="ORF">CM83_19125</name>
    <name evidence="8" type="ORF">g.40793</name>
</gene>
<dbReference type="InterPro" id="IPR000198">
    <property type="entry name" value="RhoGAP_dom"/>
</dbReference>
<protein>
    <submittedName>
        <fullName evidence="7">Phosphatidylinositol 3-kinase regulatory subunit alpha</fullName>
    </submittedName>
</protein>
<evidence type="ECO:0000256" key="2">
    <source>
        <dbReference type="PROSITE-ProRule" id="PRU00191"/>
    </source>
</evidence>
<dbReference type="InterPro" id="IPR036860">
    <property type="entry name" value="SH2_dom_sf"/>
</dbReference>
<dbReference type="FunFam" id="3.30.505.10:FF:000100">
    <property type="entry name" value="phosphatidylinositol 3-kinase regulatory subunit gamma"/>
    <property type="match status" value="1"/>
</dbReference>
<dbReference type="PANTHER" id="PTHR10155:SF10">
    <property type="entry name" value="PI3K21B, ISOFORM B"/>
    <property type="match status" value="1"/>
</dbReference>
<feature type="domain" description="SH2" evidence="4">
    <location>
        <begin position="821"/>
        <end position="914"/>
    </location>
</feature>
<keyword evidence="7" id="KW-0418">Kinase</keyword>
<dbReference type="GO" id="GO:0008286">
    <property type="term" value="P:insulin receptor signaling pathway"/>
    <property type="evidence" value="ECO:0007669"/>
    <property type="project" value="TreeGrafter"/>
</dbReference>
<keyword evidence="1 2" id="KW-0727">SH2 domain</keyword>
<keyword evidence="3" id="KW-0175">Coiled coil</keyword>
<dbReference type="EMBL" id="GBHO01010074">
    <property type="protein sequence ID" value="JAG33530.1"/>
    <property type="molecule type" value="Transcribed_RNA"/>
</dbReference>
<dbReference type="InterPro" id="IPR035022">
    <property type="entry name" value="PI3kinase_P85_nSH2"/>
</dbReference>
<dbReference type="EMBL" id="GDHC01021167">
    <property type="protein sequence ID" value="JAP97461.1"/>
    <property type="molecule type" value="Transcribed_RNA"/>
</dbReference>
<evidence type="ECO:0000256" key="1">
    <source>
        <dbReference type="ARBA" id="ARBA00022999"/>
    </source>
</evidence>
<dbReference type="GO" id="GO:0046854">
    <property type="term" value="P:phosphatidylinositol phosphate biosynthetic process"/>
    <property type="evidence" value="ECO:0007669"/>
    <property type="project" value="TreeGrafter"/>
</dbReference>